<dbReference type="SMART" id="SM00363">
    <property type="entry name" value="S4"/>
    <property type="match status" value="1"/>
</dbReference>
<protein>
    <submittedName>
        <fullName evidence="3">Heat shock protein Hsp15</fullName>
    </submittedName>
</protein>
<feature type="domain" description="RNA-binding S4" evidence="2">
    <location>
        <begin position="12"/>
        <end position="75"/>
    </location>
</feature>
<evidence type="ECO:0000256" key="1">
    <source>
        <dbReference type="PROSITE-ProRule" id="PRU00182"/>
    </source>
</evidence>
<evidence type="ECO:0000313" key="3">
    <source>
        <dbReference type="EMBL" id="SNR53092.1"/>
    </source>
</evidence>
<evidence type="ECO:0000313" key="4">
    <source>
        <dbReference type="Proteomes" id="UP000198409"/>
    </source>
</evidence>
<dbReference type="CDD" id="cd00165">
    <property type="entry name" value="S4"/>
    <property type="match status" value="1"/>
</dbReference>
<dbReference type="InterPro" id="IPR036986">
    <property type="entry name" value="S4_RNA-bd_sf"/>
</dbReference>
<dbReference type="EMBL" id="FZNM01000007">
    <property type="protein sequence ID" value="SNR53092.1"/>
    <property type="molecule type" value="Genomic_DNA"/>
</dbReference>
<dbReference type="Pfam" id="PF01479">
    <property type="entry name" value="S4"/>
    <property type="match status" value="1"/>
</dbReference>
<gene>
    <name evidence="3" type="ORF">SAMN06265378_107115</name>
</gene>
<name>A0A238X302_9RHOB</name>
<proteinExistence type="predicted"/>
<keyword evidence="3" id="KW-0346">Stress response</keyword>
<dbReference type="RefSeq" id="WP_341273561.1">
    <property type="nucleotide sequence ID" value="NZ_FZNM01000007.1"/>
</dbReference>
<dbReference type="InterPro" id="IPR002942">
    <property type="entry name" value="S4_RNA-bd"/>
</dbReference>
<dbReference type="PROSITE" id="PS50889">
    <property type="entry name" value="S4"/>
    <property type="match status" value="1"/>
</dbReference>
<dbReference type="SUPFAM" id="SSF55174">
    <property type="entry name" value="Alpha-L RNA-binding motif"/>
    <property type="match status" value="1"/>
</dbReference>
<evidence type="ECO:0000259" key="2">
    <source>
        <dbReference type="SMART" id="SM00363"/>
    </source>
</evidence>
<dbReference type="Proteomes" id="UP000198409">
    <property type="component" value="Unassembled WGS sequence"/>
</dbReference>
<dbReference type="Gene3D" id="3.10.290.10">
    <property type="entry name" value="RNA-binding S4 domain"/>
    <property type="match status" value="1"/>
</dbReference>
<reference evidence="4" key="1">
    <citation type="submission" date="2017-06" db="EMBL/GenBank/DDBJ databases">
        <authorList>
            <person name="Varghese N."/>
            <person name="Submissions S."/>
        </authorList>
    </citation>
    <scope>NUCLEOTIDE SEQUENCE [LARGE SCALE GENOMIC DNA]</scope>
    <source>
        <strain evidence="4">DSM 26170</strain>
    </source>
</reference>
<dbReference type="AlphaFoldDB" id="A0A238X302"/>
<dbReference type="GO" id="GO:0003723">
    <property type="term" value="F:RNA binding"/>
    <property type="evidence" value="ECO:0007669"/>
    <property type="project" value="UniProtKB-KW"/>
</dbReference>
<accession>A0A238X302</accession>
<organism evidence="3 4">
    <name type="scientific">Paracoccus sediminis</name>
    <dbReference type="NCBI Taxonomy" id="1214787"/>
    <lineage>
        <taxon>Bacteria</taxon>
        <taxon>Pseudomonadati</taxon>
        <taxon>Pseudomonadota</taxon>
        <taxon>Alphaproteobacteria</taxon>
        <taxon>Rhodobacterales</taxon>
        <taxon>Paracoccaceae</taxon>
        <taxon>Paracoccus</taxon>
    </lineage>
</organism>
<sequence length="96" mass="10240">MIAADGEASGGLRLDKWLFFARVFKSRAIAVERIEAGGIRVNSQPCNKPGKLVHPGDRIIVSAQGKVRALQVAALGQRRGPASEAQGLYRELGQTG</sequence>
<keyword evidence="1" id="KW-0694">RNA-binding</keyword>